<protein>
    <submittedName>
        <fullName evidence="1">Tetratricopeptide (TPR) repeat protein</fullName>
    </submittedName>
</protein>
<evidence type="ECO:0000313" key="1">
    <source>
        <dbReference type="EMBL" id="MET3733020.1"/>
    </source>
</evidence>
<reference evidence="1 2" key="1">
    <citation type="submission" date="2024-06" db="EMBL/GenBank/DDBJ databases">
        <title>Genomic Encyclopedia of Type Strains, Phase IV (KMG-IV): sequencing the most valuable type-strain genomes for metagenomic binning, comparative biology and taxonomic classification.</title>
        <authorList>
            <person name="Goeker M."/>
        </authorList>
    </citation>
    <scope>NUCLEOTIDE SEQUENCE [LARGE SCALE GENOMIC DNA]</scope>
    <source>
        <strain evidence="1 2">DSM 29388</strain>
    </source>
</reference>
<evidence type="ECO:0000313" key="2">
    <source>
        <dbReference type="Proteomes" id="UP001549146"/>
    </source>
</evidence>
<name>A0ABV2LWT8_9FLAO</name>
<keyword evidence="2" id="KW-1185">Reference proteome</keyword>
<proteinExistence type="predicted"/>
<dbReference type="PROSITE" id="PS51257">
    <property type="entry name" value="PROKAR_LIPOPROTEIN"/>
    <property type="match status" value="1"/>
</dbReference>
<dbReference type="SUPFAM" id="SSF48452">
    <property type="entry name" value="TPR-like"/>
    <property type="match status" value="1"/>
</dbReference>
<comment type="caution">
    <text evidence="1">The sequence shown here is derived from an EMBL/GenBank/DDBJ whole genome shotgun (WGS) entry which is preliminary data.</text>
</comment>
<gene>
    <name evidence="1" type="ORF">ABID46_002612</name>
</gene>
<dbReference type="InterPro" id="IPR011990">
    <property type="entry name" value="TPR-like_helical_dom_sf"/>
</dbReference>
<dbReference type="EMBL" id="JBEPMO010000027">
    <property type="protein sequence ID" value="MET3733020.1"/>
    <property type="molecule type" value="Genomic_DNA"/>
</dbReference>
<dbReference type="RefSeq" id="WP_354510781.1">
    <property type="nucleotide sequence ID" value="NZ_JBEPMO010000027.1"/>
</dbReference>
<accession>A0ABV2LWT8</accession>
<organism evidence="1 2">
    <name type="scientific">Moheibacter stercoris</name>
    <dbReference type="NCBI Taxonomy" id="1628251"/>
    <lineage>
        <taxon>Bacteria</taxon>
        <taxon>Pseudomonadati</taxon>
        <taxon>Bacteroidota</taxon>
        <taxon>Flavobacteriia</taxon>
        <taxon>Flavobacteriales</taxon>
        <taxon>Weeksellaceae</taxon>
        <taxon>Moheibacter</taxon>
    </lineage>
</organism>
<dbReference type="Gene3D" id="1.25.40.10">
    <property type="entry name" value="Tetratricopeptide repeat domain"/>
    <property type="match status" value="1"/>
</dbReference>
<dbReference type="Proteomes" id="UP001549146">
    <property type="component" value="Unassembled WGS sequence"/>
</dbReference>
<sequence length="323" mass="37792">MKNFQFIIFAIIILSSCSDKKSVQLETVCGSCHLEEEFRKISIEMDEFHSILIGLYNQIETNPNFVISESEKLINQLNQLPDPLNLLQNKLSDIINLRVETFYKMGEYEKSINEIEKMVQFKKEEYGYEEKYYGANNLIHLACNYVKLGDYDKAKEYLSQPGIGWYITEFINANFLEVIGEKDSAILKYEEIVSDILRDHYYHYKHSKKRLIELKKENPKLLTELFFPTDRPDAEITISDNGIRSKMFDTIFKLPECRNCGSVSVHKQPNQLNSSKYWFKANLKGGKVANYDFLIDTLTFEILVFDTISKTGTPLTEWRNRKK</sequence>